<feature type="domain" description="Proline dehydrogenase PutA" evidence="22">
    <location>
        <begin position="145"/>
        <end position="256"/>
    </location>
</feature>
<evidence type="ECO:0000256" key="4">
    <source>
        <dbReference type="ARBA" id="ARBA00022491"/>
    </source>
</evidence>
<dbReference type="CDD" id="cd22233">
    <property type="entry name" value="RHH_CopAso-like"/>
    <property type="match status" value="1"/>
</dbReference>
<proteinExistence type="inferred from homology"/>
<dbReference type="PROSITE" id="PS00070">
    <property type="entry name" value="ALDEHYDE_DEHYDR_CYS"/>
    <property type="match status" value="1"/>
</dbReference>
<dbReference type="InterPro" id="IPR024082">
    <property type="entry name" value="PRODH_PutA_dom_II"/>
</dbReference>
<dbReference type="InterPro" id="IPR048798">
    <property type="entry name" value="PutA_RHH"/>
</dbReference>
<evidence type="ECO:0000256" key="1">
    <source>
        <dbReference type="ARBA" id="ARBA00001974"/>
    </source>
</evidence>
<dbReference type="Pfam" id="PF01619">
    <property type="entry name" value="Pro_dh"/>
    <property type="match status" value="1"/>
</dbReference>
<dbReference type="EMBL" id="FOCW01000005">
    <property type="protein sequence ID" value="SEN72195.1"/>
    <property type="molecule type" value="Genomic_DNA"/>
</dbReference>
<evidence type="ECO:0000256" key="16">
    <source>
        <dbReference type="ARBA" id="ARBA00060889"/>
    </source>
</evidence>
<keyword evidence="5 18" id="KW-0285">Flavoprotein</keyword>
<keyword evidence="26" id="KW-1185">Reference proteome</keyword>
<dbReference type="Gene3D" id="1.20.5.460">
    <property type="entry name" value="Single helix bin"/>
    <property type="match status" value="1"/>
</dbReference>
<dbReference type="Gene3D" id="1.20.5.550">
    <property type="entry name" value="Single Helix bin"/>
    <property type="match status" value="1"/>
</dbReference>
<feature type="domain" description="Proline dehydrogenase" evidence="21">
    <location>
        <begin position="266"/>
        <end position="566"/>
    </location>
</feature>
<comment type="catalytic activity">
    <reaction evidence="15 18">
        <text>L-proline + a quinone = (S)-1-pyrroline-5-carboxylate + a quinol + H(+)</text>
        <dbReference type="Rhea" id="RHEA:23784"/>
        <dbReference type="ChEBI" id="CHEBI:15378"/>
        <dbReference type="ChEBI" id="CHEBI:17388"/>
        <dbReference type="ChEBI" id="CHEBI:24646"/>
        <dbReference type="ChEBI" id="CHEBI:60039"/>
        <dbReference type="ChEBI" id="CHEBI:132124"/>
        <dbReference type="EC" id="1.5.5.2"/>
    </reaction>
</comment>
<evidence type="ECO:0000256" key="8">
    <source>
        <dbReference type="ARBA" id="ARBA00023015"/>
    </source>
</evidence>
<protein>
    <recommendedName>
        <fullName evidence="18">Bifunctional protein PutA</fullName>
    </recommendedName>
    <domain>
        <recommendedName>
            <fullName evidence="18">Proline dehydrogenase</fullName>
            <ecNumber evidence="18">1.5.5.2</ecNumber>
        </recommendedName>
        <alternativeName>
            <fullName evidence="18">Proline oxidase</fullName>
        </alternativeName>
    </domain>
    <domain>
        <recommendedName>
            <fullName evidence="18">Delta-1-pyrroline-5-carboxylate dehydrogenase</fullName>
            <shortName evidence="18">P5C dehydrogenase</shortName>
            <ecNumber evidence="18">1.2.1.88</ecNumber>
        </recommendedName>
        <alternativeName>
            <fullName evidence="18">L-glutamate gamma-semialdehyde dehydrogenase</fullName>
        </alternativeName>
    </domain>
</protein>
<sequence length="1339" mass="143343">MASTMGIKVDDALRDRIRNAAQGMERTPHWLVKQAIVQYVEALERGQSVIHLTQPGAVAQEEEVQPESAQMAEEVQPFLEFAQGILPQTPLRAAITAAWHRPEPECLPVLLPMARADDAQQAQSVQRLASQLVQGLRDAPVTSGVAALVQEFSLSSQEGVALMCLAEALLRIPDRATRDALIRDKISHGDWRAHVGRSPSMFVNAAAWGLVITGKLTSTTSEKSLSSALTRVIGKGSEPLIRQGVHRAMKLMGEQFVTGQNIAEALANSRSFEKKGFRYSYDMLGEAAATEADAKRYLRDYEQAIHAIGAASAGRGIFEGPGISIKLSALHPRYTRAQYDRVMGELLPRVLMLAELCKRYDIGMNIDAEEADRLELSLDLLEALCAAPSLRGWNGIGFVVQAYQKRCPHVIDYLIDLARRTRRRLMIRLVKGAYWDSEIKRAQVDGMDGYPVYTRKVYTDVSYLACARKLLAVPDAIYPQFATHNAQSLAAIYHMAGANYYSGQYEFQCLHGMGEPLYEQATGLVGDGKLGRPCRVYAPVGSHETLLAYLVRRLLENGANTSFVNRIGDASVPVSELVADPVQEVQALAEEEGVIGAPHPRIPLPVDLFAGQGEQARANSRGFNVAHEQQLASLAAALLHSTREAHCAAPADADVPEELSQAEGWQAVRNPADQRDTVGWVQEATAEQVAAAATRASLAAPIWAGTPPQQRADALQRAADLLEQRSQGLLGLIMREAGKTLNNAVAEVREAVDFLRYYGAQAAAQFDSGTHRPLGVVLAISPWNFPLAIFCGQVAAALAAGNAVIAKPAEQTPLTAAAMVDILHEAGVAEDALQLLPGTGETVGAALVAHPAVGGVMFTGSTEVARAIARQLALRLSPNGQPIPLIAETGGQNAMVVDSSALAEQVVADVLASAFDSAGQRCSALRLLCVQDDVADRTVGMLKQALQEWTLGNPDRLHTDVGPVIDAEARQQIEAHIERMEAAGQPVTRVTRGEGLEQGHFVRPAIIELDSVERLTREVFGPVLHVLRFKRDELDQLVDGINATGYGLTFCVHSRIDETIDRMTQRVHAGNLYVNRNQIGAVVGVQPFGGMGLSGTGPKAGGPLYLYRLVQASEAHADLDALPGASTQLADEPALPAAQAALDALKRIVTEEGLSGLPAHERDAAQQACACAAAGSRLGYSELMPGPTGETNRYRLLPRGGVWAMPQTALGLVHQLAAAFATGNPCHVVGSPSDAVTSSLTVLLQVPELSGWVSAGNVDALTDNATPMQVLLFEGDGDALLEVGTRVASRDGNLVRMDSRRSDELAAGHGYTLSALMHEQSISTNTAAAGGNAQLMTMA</sequence>
<dbReference type="PANTHER" id="PTHR42862:SF1">
    <property type="entry name" value="DELTA-1-PYRROLINE-5-CARBOXYLATE DEHYDROGENASE 2, ISOFORM A-RELATED"/>
    <property type="match status" value="1"/>
</dbReference>
<keyword evidence="13" id="KW-0511">Multifunctional enzyme</keyword>
<dbReference type="InterPro" id="IPR010985">
    <property type="entry name" value="Ribbon_hlx_hlx"/>
</dbReference>
<dbReference type="EC" id="1.5.5.2" evidence="18"/>
<comment type="pathway">
    <text evidence="2 18">Amino-acid degradation; L-proline degradation into L-glutamate; L-glutamate from L-proline: step 1/2.</text>
</comment>
<dbReference type="InterPro" id="IPR002872">
    <property type="entry name" value="Proline_DH_dom"/>
</dbReference>
<comment type="similarity">
    <text evidence="16 18">In the N-terminal section; belongs to the proline dehydrogenase family.</text>
</comment>
<evidence type="ECO:0000256" key="13">
    <source>
        <dbReference type="ARBA" id="ARBA00023268"/>
    </source>
</evidence>
<dbReference type="SUPFAM" id="SSF81935">
    <property type="entry name" value="N-terminal domain of bifunctional PutA protein"/>
    <property type="match status" value="1"/>
</dbReference>
<keyword evidence="4 18" id="KW-0678">Repressor</keyword>
<evidence type="ECO:0000259" key="20">
    <source>
        <dbReference type="Pfam" id="PF00171"/>
    </source>
</evidence>
<keyword evidence="10 18" id="KW-0642">Proline metabolism</keyword>
<evidence type="ECO:0000313" key="25">
    <source>
        <dbReference type="EMBL" id="SEN72195.1"/>
    </source>
</evidence>
<dbReference type="GO" id="GO:0009898">
    <property type="term" value="C:cytoplasmic side of plasma membrane"/>
    <property type="evidence" value="ECO:0007669"/>
    <property type="project" value="TreeGrafter"/>
</dbReference>
<dbReference type="GO" id="GO:0004657">
    <property type="term" value="F:proline dehydrogenase activity"/>
    <property type="evidence" value="ECO:0007669"/>
    <property type="project" value="UniProtKB-UniRule"/>
</dbReference>
<evidence type="ECO:0000259" key="24">
    <source>
        <dbReference type="Pfam" id="PF21775"/>
    </source>
</evidence>
<feature type="domain" description="Proline utilization A proline dehydrogenase N-terminal" evidence="23">
    <location>
        <begin position="89"/>
        <end position="137"/>
    </location>
</feature>
<feature type="active site" evidence="19">
    <location>
        <position position="922"/>
    </location>
</feature>
<evidence type="ECO:0000256" key="3">
    <source>
        <dbReference type="ARBA" id="ARBA00004786"/>
    </source>
</evidence>
<keyword evidence="6 18" id="KW-0274">FAD</keyword>
<dbReference type="GO" id="GO:0003700">
    <property type="term" value="F:DNA-binding transcription factor activity"/>
    <property type="evidence" value="ECO:0007669"/>
    <property type="project" value="InterPro"/>
</dbReference>
<dbReference type="InterPro" id="IPR016162">
    <property type="entry name" value="Ald_DH_N"/>
</dbReference>
<dbReference type="NCBIfam" id="TIGR01238">
    <property type="entry name" value="D1pyr5carbox3"/>
    <property type="match status" value="1"/>
</dbReference>
<keyword evidence="7 18" id="KW-0560">Oxidoreductase</keyword>
<dbReference type="GO" id="GO:0003677">
    <property type="term" value="F:DNA binding"/>
    <property type="evidence" value="ECO:0007669"/>
    <property type="project" value="UniProtKB-KW"/>
</dbReference>
<evidence type="ECO:0000259" key="22">
    <source>
        <dbReference type="Pfam" id="PF14850"/>
    </source>
</evidence>
<evidence type="ECO:0000256" key="15">
    <source>
        <dbReference type="ARBA" id="ARBA00048779"/>
    </source>
</evidence>
<dbReference type="Gene3D" id="1.10.1220.10">
    <property type="entry name" value="Met repressor-like"/>
    <property type="match status" value="1"/>
</dbReference>
<evidence type="ECO:0000256" key="5">
    <source>
        <dbReference type="ARBA" id="ARBA00022630"/>
    </source>
</evidence>
<dbReference type="InterPro" id="IPR016163">
    <property type="entry name" value="Ald_DH_C"/>
</dbReference>
<evidence type="ECO:0000256" key="18">
    <source>
        <dbReference type="PIRNR" id="PIRNR000197"/>
    </source>
</evidence>
<comment type="similarity">
    <text evidence="17 18">In the C-terminal section; belongs to the aldehyde dehydrogenase family.</text>
</comment>
<feature type="domain" description="Aldehyde dehydrogenase" evidence="20">
    <location>
        <begin position="666"/>
        <end position="1106"/>
    </location>
</feature>
<dbReference type="InterPro" id="IPR005933">
    <property type="entry name" value="PutA_C"/>
</dbReference>
<keyword evidence="9 18" id="KW-0520">NAD</keyword>
<dbReference type="GO" id="GO:0003842">
    <property type="term" value="F:L-glutamate gamma-semialdehyde dehydrogenase activity"/>
    <property type="evidence" value="ECO:0007669"/>
    <property type="project" value="UniProtKB-UniRule"/>
</dbReference>
<dbReference type="Pfam" id="PF21775">
    <property type="entry name" value="PutA_1st"/>
    <property type="match status" value="1"/>
</dbReference>
<evidence type="ECO:0000256" key="12">
    <source>
        <dbReference type="ARBA" id="ARBA00023163"/>
    </source>
</evidence>
<comment type="cofactor">
    <cofactor evidence="1 18">
        <name>FAD</name>
        <dbReference type="ChEBI" id="CHEBI:57692"/>
    </cofactor>
</comment>
<dbReference type="OrthoDB" id="6187633at2"/>
<evidence type="ECO:0000256" key="9">
    <source>
        <dbReference type="ARBA" id="ARBA00023027"/>
    </source>
</evidence>
<dbReference type="InterPro" id="IPR024089">
    <property type="entry name" value="PRODH_PutA_dom_I/II"/>
</dbReference>
<evidence type="ECO:0000259" key="23">
    <source>
        <dbReference type="Pfam" id="PF18327"/>
    </source>
</evidence>
<dbReference type="PANTHER" id="PTHR42862">
    <property type="entry name" value="DELTA-1-PYRROLINE-5-CARBOXYLATE DEHYDROGENASE 1, ISOFORM A-RELATED"/>
    <property type="match status" value="1"/>
</dbReference>
<dbReference type="InterPro" id="IPR016161">
    <property type="entry name" value="Ald_DH/histidinol_DH"/>
</dbReference>
<dbReference type="FunFam" id="3.40.309.10:FF:000005">
    <property type="entry name" value="1-pyrroline-5-carboxylate dehydrogenase 1"/>
    <property type="match status" value="1"/>
</dbReference>
<evidence type="ECO:0000256" key="2">
    <source>
        <dbReference type="ARBA" id="ARBA00004739"/>
    </source>
</evidence>
<name>A0A1H8IVL7_9BURK</name>
<dbReference type="SUPFAM" id="SSF53720">
    <property type="entry name" value="ALDH-like"/>
    <property type="match status" value="1"/>
</dbReference>
<evidence type="ECO:0000313" key="26">
    <source>
        <dbReference type="Proteomes" id="UP000199531"/>
    </source>
</evidence>
<evidence type="ECO:0000256" key="6">
    <source>
        <dbReference type="ARBA" id="ARBA00022827"/>
    </source>
</evidence>
<evidence type="ECO:0000256" key="11">
    <source>
        <dbReference type="ARBA" id="ARBA00023125"/>
    </source>
</evidence>
<dbReference type="Gene3D" id="3.20.20.220">
    <property type="match status" value="1"/>
</dbReference>
<dbReference type="InterPro" id="IPR013321">
    <property type="entry name" value="Arc_rbn_hlx_hlx"/>
</dbReference>
<keyword evidence="11 18" id="KW-0238">DNA-binding</keyword>
<dbReference type="SUPFAM" id="SSF51730">
    <property type="entry name" value="FAD-linked oxidoreductase"/>
    <property type="match status" value="1"/>
</dbReference>
<evidence type="ECO:0000256" key="10">
    <source>
        <dbReference type="ARBA" id="ARBA00023062"/>
    </source>
</evidence>
<dbReference type="InterPro" id="IPR015590">
    <property type="entry name" value="Aldehyde_DH_dom"/>
</dbReference>
<reference evidence="25 26" key="1">
    <citation type="submission" date="2016-10" db="EMBL/GenBank/DDBJ databases">
        <authorList>
            <person name="de Groot N.N."/>
        </authorList>
    </citation>
    <scope>NUCLEOTIDE SEQUENCE [LARGE SCALE GENOMIC DNA]</scope>
    <source>
        <strain evidence="25 26">DSM 15123</strain>
    </source>
</reference>
<comment type="function">
    <text evidence="18">Oxidizes proline to glutamate for use as a carbon and nitrogen source.</text>
</comment>
<dbReference type="InterPro" id="IPR041349">
    <property type="entry name" value="PRODH"/>
</dbReference>
<accession>A0A1H8IVL7</accession>
<keyword evidence="12 18" id="KW-0804">Transcription</keyword>
<dbReference type="InterPro" id="IPR025703">
    <property type="entry name" value="Bifunct_PutA"/>
</dbReference>
<dbReference type="RefSeq" id="WP_091817024.1">
    <property type="nucleotide sequence ID" value="NZ_FOCW01000005.1"/>
</dbReference>
<dbReference type="Gene3D" id="3.40.605.10">
    <property type="entry name" value="Aldehyde Dehydrogenase, Chain A, domain 1"/>
    <property type="match status" value="1"/>
</dbReference>
<comment type="catalytic activity">
    <reaction evidence="14 18">
        <text>L-glutamate 5-semialdehyde + NAD(+) + H2O = L-glutamate + NADH + 2 H(+)</text>
        <dbReference type="Rhea" id="RHEA:30235"/>
        <dbReference type="ChEBI" id="CHEBI:15377"/>
        <dbReference type="ChEBI" id="CHEBI:15378"/>
        <dbReference type="ChEBI" id="CHEBI:29985"/>
        <dbReference type="ChEBI" id="CHEBI:57540"/>
        <dbReference type="ChEBI" id="CHEBI:57945"/>
        <dbReference type="ChEBI" id="CHEBI:58066"/>
        <dbReference type="EC" id="1.2.1.88"/>
    </reaction>
</comment>
<dbReference type="FunFam" id="1.20.5.460:FF:000001">
    <property type="entry name" value="Bifunctional protein PutA"/>
    <property type="match status" value="1"/>
</dbReference>
<dbReference type="STRING" id="1121117.SAMN02745977_01857"/>
<dbReference type="Pfam" id="PF14850">
    <property type="entry name" value="Pro_dh-DNA_bdg"/>
    <property type="match status" value="1"/>
</dbReference>
<dbReference type="FunFam" id="3.20.20.220:FF:000004">
    <property type="entry name" value="Bifunctional protein PutA"/>
    <property type="match status" value="1"/>
</dbReference>
<dbReference type="InterPro" id="IPR016160">
    <property type="entry name" value="Ald_DH_CS_CYS"/>
</dbReference>
<gene>
    <name evidence="25" type="ORF">SAMN02745977_01857</name>
</gene>
<evidence type="ECO:0000256" key="14">
    <source>
        <dbReference type="ARBA" id="ARBA00048142"/>
    </source>
</evidence>
<dbReference type="NCBIfam" id="NF008772">
    <property type="entry name" value="PRK11809.1"/>
    <property type="match status" value="1"/>
</dbReference>
<dbReference type="PIRSF" id="PIRSF000197">
    <property type="entry name" value="Bifunct_PutA"/>
    <property type="match status" value="1"/>
</dbReference>
<dbReference type="InterPro" id="IPR050485">
    <property type="entry name" value="Proline_metab_enzyme"/>
</dbReference>
<dbReference type="Gene3D" id="3.40.309.10">
    <property type="entry name" value="Aldehyde Dehydrogenase, Chain A, domain 2"/>
    <property type="match status" value="1"/>
</dbReference>
<dbReference type="Pfam" id="PF18327">
    <property type="entry name" value="PRODH"/>
    <property type="match status" value="1"/>
</dbReference>
<feature type="domain" description="PutA RHH" evidence="24">
    <location>
        <begin position="10"/>
        <end position="41"/>
    </location>
</feature>
<dbReference type="GO" id="GO:0010133">
    <property type="term" value="P:L-proline catabolic process to L-glutamate"/>
    <property type="evidence" value="ECO:0007669"/>
    <property type="project" value="UniProtKB-UniRule"/>
</dbReference>
<dbReference type="EC" id="1.2.1.88" evidence="18"/>
<feature type="active site" evidence="19">
    <location>
        <position position="888"/>
    </location>
</feature>
<evidence type="ECO:0000256" key="17">
    <source>
        <dbReference type="ARBA" id="ARBA00060911"/>
    </source>
</evidence>
<dbReference type="InterPro" id="IPR029041">
    <property type="entry name" value="FAD-linked_oxidoreductase-like"/>
</dbReference>
<comment type="pathway">
    <text evidence="3 18">Amino-acid degradation; L-proline degradation into L-glutamate; L-glutamate from L-proline: step 2/2.</text>
</comment>
<dbReference type="NCBIfam" id="NF008869">
    <property type="entry name" value="PRK11904.1"/>
    <property type="match status" value="1"/>
</dbReference>
<dbReference type="Pfam" id="PF00171">
    <property type="entry name" value="Aldedh"/>
    <property type="match status" value="1"/>
</dbReference>
<evidence type="ECO:0000256" key="7">
    <source>
        <dbReference type="ARBA" id="ARBA00023002"/>
    </source>
</evidence>
<dbReference type="InterPro" id="IPR024090">
    <property type="entry name" value="PRODH_PutA_dom_I"/>
</dbReference>
<evidence type="ECO:0000259" key="21">
    <source>
        <dbReference type="Pfam" id="PF01619"/>
    </source>
</evidence>
<dbReference type="UniPathway" id="UPA00261">
    <property type="reaction ID" value="UER00373"/>
</dbReference>
<organism evidence="25 26">
    <name type="scientific">Brachymonas denitrificans DSM 15123</name>
    <dbReference type="NCBI Taxonomy" id="1121117"/>
    <lineage>
        <taxon>Bacteria</taxon>
        <taxon>Pseudomonadati</taxon>
        <taxon>Pseudomonadota</taxon>
        <taxon>Betaproteobacteria</taxon>
        <taxon>Burkholderiales</taxon>
        <taxon>Comamonadaceae</taxon>
        <taxon>Brachymonas</taxon>
    </lineage>
</organism>
<keyword evidence="8 18" id="KW-0805">Transcription regulation</keyword>
<dbReference type="SUPFAM" id="SSF47598">
    <property type="entry name" value="Ribbon-helix-helix"/>
    <property type="match status" value="1"/>
</dbReference>
<evidence type="ECO:0000256" key="19">
    <source>
        <dbReference type="PIRSR" id="PIRSR000197-1"/>
    </source>
</evidence>
<dbReference type="Proteomes" id="UP000199531">
    <property type="component" value="Unassembled WGS sequence"/>
</dbReference>